<feature type="domain" description="Endonuclease/exonuclease/phosphatase" evidence="2">
    <location>
        <begin position="101"/>
        <end position="302"/>
    </location>
</feature>
<evidence type="ECO:0000313" key="4">
    <source>
        <dbReference type="Proteomes" id="UP000635726"/>
    </source>
</evidence>
<comment type="caution">
    <text evidence="3">The sequence shown here is derived from an EMBL/GenBank/DDBJ whole genome shotgun (WGS) entry which is preliminary data.</text>
</comment>
<sequence length="315" mass="33120">MPGLTRLTGAAWAAAGTVLLLSAASLVAERSVPTLLVTYFLPPLLWLPLPLAVLLLAAHRRAWSAAAVCAVASVTVLAQLGWAWPHAAPGTPRAGLPLRLLTYNVARGQGGPDALAGAIRAAHAQVVCLQETNAVHGDLPALLAARLPGYAVVRSRETAILTTLPVHSWRADPLPGTARHLLSATLGVQGVQVTVLDAHLTTVPLRRDWQAARAARDAQVDALLRRAAATPGPLAVCGDFNTPARGMVYARLQRSFTNAWQAGSGLGLTFPAAWPAVRIDHVWLRGLTATHASVPRSRASDHRPLLVQLTVPAAP</sequence>
<dbReference type="InterPro" id="IPR051916">
    <property type="entry name" value="GPI-anchor_lipid_remodeler"/>
</dbReference>
<evidence type="ECO:0000259" key="2">
    <source>
        <dbReference type="Pfam" id="PF03372"/>
    </source>
</evidence>
<dbReference type="EMBL" id="BMOE01000013">
    <property type="protein sequence ID" value="GGJ84729.1"/>
    <property type="molecule type" value="Genomic_DNA"/>
</dbReference>
<keyword evidence="1" id="KW-1133">Transmembrane helix</keyword>
<reference evidence="3" key="2">
    <citation type="submission" date="2020-09" db="EMBL/GenBank/DDBJ databases">
        <authorList>
            <person name="Sun Q."/>
            <person name="Ohkuma M."/>
        </authorList>
    </citation>
    <scope>NUCLEOTIDE SEQUENCE</scope>
    <source>
        <strain evidence="3">JCM 14371</strain>
    </source>
</reference>
<accession>A0A917UTI7</accession>
<organism evidence="3 4">
    <name type="scientific">Deinococcus aquiradiocola</name>
    <dbReference type="NCBI Taxonomy" id="393059"/>
    <lineage>
        <taxon>Bacteria</taxon>
        <taxon>Thermotogati</taxon>
        <taxon>Deinococcota</taxon>
        <taxon>Deinococci</taxon>
        <taxon>Deinococcales</taxon>
        <taxon>Deinococcaceae</taxon>
        <taxon>Deinococcus</taxon>
    </lineage>
</organism>
<dbReference type="PANTHER" id="PTHR14859:SF15">
    <property type="entry name" value="ENDONUCLEASE_EXONUCLEASE_PHOSPHATASE DOMAIN-CONTAINING PROTEIN"/>
    <property type="match status" value="1"/>
</dbReference>
<dbReference type="InterPro" id="IPR005135">
    <property type="entry name" value="Endo/exonuclease/phosphatase"/>
</dbReference>
<keyword evidence="1" id="KW-0472">Membrane</keyword>
<dbReference type="InterPro" id="IPR036691">
    <property type="entry name" value="Endo/exonu/phosph_ase_sf"/>
</dbReference>
<gene>
    <name evidence="3" type="ORF">GCM10008939_30820</name>
</gene>
<feature type="transmembrane region" description="Helical" evidence="1">
    <location>
        <begin position="38"/>
        <end position="58"/>
    </location>
</feature>
<evidence type="ECO:0000256" key="1">
    <source>
        <dbReference type="SAM" id="Phobius"/>
    </source>
</evidence>
<dbReference type="GO" id="GO:0016020">
    <property type="term" value="C:membrane"/>
    <property type="evidence" value="ECO:0007669"/>
    <property type="project" value="GOC"/>
</dbReference>
<reference evidence="3" key="1">
    <citation type="journal article" date="2014" name="Int. J. Syst. Evol. Microbiol.">
        <title>Complete genome sequence of Corynebacterium casei LMG S-19264T (=DSM 44701T), isolated from a smear-ripened cheese.</title>
        <authorList>
            <consortium name="US DOE Joint Genome Institute (JGI-PGF)"/>
            <person name="Walter F."/>
            <person name="Albersmeier A."/>
            <person name="Kalinowski J."/>
            <person name="Ruckert C."/>
        </authorList>
    </citation>
    <scope>NUCLEOTIDE SEQUENCE</scope>
    <source>
        <strain evidence="3">JCM 14371</strain>
    </source>
</reference>
<protein>
    <recommendedName>
        <fullName evidence="2">Endonuclease/exonuclease/phosphatase domain-containing protein</fullName>
    </recommendedName>
</protein>
<dbReference type="Proteomes" id="UP000635726">
    <property type="component" value="Unassembled WGS sequence"/>
</dbReference>
<dbReference type="Gene3D" id="3.60.10.10">
    <property type="entry name" value="Endonuclease/exonuclease/phosphatase"/>
    <property type="match status" value="1"/>
</dbReference>
<dbReference type="PANTHER" id="PTHR14859">
    <property type="entry name" value="CALCOFLUOR WHITE HYPERSENSITIVE PROTEIN PRECURSOR"/>
    <property type="match status" value="1"/>
</dbReference>
<name>A0A917UTI7_9DEIO</name>
<keyword evidence="1" id="KW-0812">Transmembrane</keyword>
<proteinExistence type="predicted"/>
<keyword evidence="4" id="KW-1185">Reference proteome</keyword>
<feature type="transmembrane region" description="Helical" evidence="1">
    <location>
        <begin position="65"/>
        <end position="84"/>
    </location>
</feature>
<dbReference type="AlphaFoldDB" id="A0A917UTI7"/>
<dbReference type="RefSeq" id="WP_188964194.1">
    <property type="nucleotide sequence ID" value="NZ_BMOE01000013.1"/>
</dbReference>
<dbReference type="SUPFAM" id="SSF56219">
    <property type="entry name" value="DNase I-like"/>
    <property type="match status" value="1"/>
</dbReference>
<evidence type="ECO:0000313" key="3">
    <source>
        <dbReference type="EMBL" id="GGJ84729.1"/>
    </source>
</evidence>
<dbReference type="Pfam" id="PF03372">
    <property type="entry name" value="Exo_endo_phos"/>
    <property type="match status" value="1"/>
</dbReference>
<dbReference type="GO" id="GO:0006506">
    <property type="term" value="P:GPI anchor biosynthetic process"/>
    <property type="evidence" value="ECO:0007669"/>
    <property type="project" value="TreeGrafter"/>
</dbReference>
<dbReference type="GO" id="GO:0003824">
    <property type="term" value="F:catalytic activity"/>
    <property type="evidence" value="ECO:0007669"/>
    <property type="project" value="InterPro"/>
</dbReference>